<evidence type="ECO:0000256" key="1">
    <source>
        <dbReference type="ARBA" id="ARBA00022737"/>
    </source>
</evidence>
<feature type="region of interest" description="Disordered" evidence="4">
    <location>
        <begin position="350"/>
        <end position="383"/>
    </location>
</feature>
<evidence type="ECO:0000256" key="3">
    <source>
        <dbReference type="PROSITE-ProRule" id="PRU00059"/>
    </source>
</evidence>
<accession>A0A3R7P7Q1</accession>
<dbReference type="InterPro" id="IPR035914">
    <property type="entry name" value="Sperma_CUB_dom_sf"/>
</dbReference>
<evidence type="ECO:0000256" key="2">
    <source>
        <dbReference type="ARBA" id="ARBA00023157"/>
    </source>
</evidence>
<comment type="caution">
    <text evidence="7">The sequence shown here is derived from an EMBL/GenBank/DDBJ whole genome shotgun (WGS) entry which is preliminary data.</text>
</comment>
<feature type="disulfide bond" evidence="3">
    <location>
        <begin position="228"/>
        <end position="255"/>
    </location>
</feature>
<evidence type="ECO:0000256" key="5">
    <source>
        <dbReference type="SAM" id="SignalP"/>
    </source>
</evidence>
<keyword evidence="2 3" id="KW-1015">Disulfide bond</keyword>
<feature type="chain" id="PRO_5018750339" description="CUB domain-containing protein" evidence="5">
    <location>
        <begin position="22"/>
        <end position="625"/>
    </location>
</feature>
<evidence type="ECO:0000313" key="8">
    <source>
        <dbReference type="Proteomes" id="UP000283509"/>
    </source>
</evidence>
<dbReference type="PROSITE" id="PS01180">
    <property type="entry name" value="CUB"/>
    <property type="match status" value="2"/>
</dbReference>
<dbReference type="EMBL" id="QCYY01003466">
    <property type="protein sequence ID" value="ROT63259.1"/>
    <property type="molecule type" value="Genomic_DNA"/>
</dbReference>
<dbReference type="OrthoDB" id="10009301at2759"/>
<dbReference type="Gene3D" id="2.60.120.290">
    <property type="entry name" value="Spermadhesin, CUB domain"/>
    <property type="match status" value="2"/>
</dbReference>
<dbReference type="FunFam" id="2.60.120.290:FF:000013">
    <property type="entry name" value="Membrane frizzled-related protein"/>
    <property type="match status" value="1"/>
</dbReference>
<feature type="region of interest" description="Disordered" evidence="4">
    <location>
        <begin position="402"/>
        <end position="423"/>
    </location>
</feature>
<dbReference type="InterPro" id="IPR000859">
    <property type="entry name" value="CUB_dom"/>
</dbReference>
<reference evidence="7 8" key="1">
    <citation type="submission" date="2018-04" db="EMBL/GenBank/DDBJ databases">
        <authorList>
            <person name="Zhang X."/>
            <person name="Yuan J."/>
            <person name="Li F."/>
            <person name="Xiang J."/>
        </authorList>
    </citation>
    <scope>NUCLEOTIDE SEQUENCE [LARGE SCALE GENOMIC DNA]</scope>
    <source>
        <tissue evidence="7">Muscle</tissue>
    </source>
</reference>
<feature type="disulfide bond" evidence="3">
    <location>
        <begin position="287"/>
        <end position="304"/>
    </location>
</feature>
<proteinExistence type="predicted"/>
<dbReference type="CDD" id="cd00041">
    <property type="entry name" value="CUB"/>
    <property type="match status" value="1"/>
</dbReference>
<dbReference type="PANTHER" id="PTHR24251">
    <property type="entry name" value="OVOCHYMASE-RELATED"/>
    <property type="match status" value="1"/>
</dbReference>
<feature type="compositionally biased region" description="Basic and acidic residues" evidence="4">
    <location>
        <begin position="351"/>
        <end position="383"/>
    </location>
</feature>
<dbReference type="Proteomes" id="UP000283509">
    <property type="component" value="Unassembled WGS sequence"/>
</dbReference>
<feature type="domain" description="CUB" evidence="6">
    <location>
        <begin position="110"/>
        <end position="222"/>
    </location>
</feature>
<organism evidence="7 8">
    <name type="scientific">Penaeus vannamei</name>
    <name type="common">Whiteleg shrimp</name>
    <name type="synonym">Litopenaeus vannamei</name>
    <dbReference type="NCBI Taxonomy" id="6689"/>
    <lineage>
        <taxon>Eukaryota</taxon>
        <taxon>Metazoa</taxon>
        <taxon>Ecdysozoa</taxon>
        <taxon>Arthropoda</taxon>
        <taxon>Crustacea</taxon>
        <taxon>Multicrustacea</taxon>
        <taxon>Malacostraca</taxon>
        <taxon>Eumalacostraca</taxon>
        <taxon>Eucarida</taxon>
        <taxon>Decapoda</taxon>
        <taxon>Dendrobranchiata</taxon>
        <taxon>Penaeoidea</taxon>
        <taxon>Penaeidae</taxon>
        <taxon>Penaeus</taxon>
    </lineage>
</organism>
<dbReference type="InterPro" id="IPR058698">
    <property type="entry name" value="CUB_metazoa"/>
</dbReference>
<dbReference type="SMART" id="SM00042">
    <property type="entry name" value="CUB"/>
    <property type="match status" value="1"/>
</dbReference>
<name>A0A3R7P7Q1_PENVA</name>
<feature type="signal peptide" evidence="5">
    <location>
        <begin position="1"/>
        <end position="21"/>
    </location>
</feature>
<evidence type="ECO:0000259" key="6">
    <source>
        <dbReference type="PROSITE" id="PS01180"/>
    </source>
</evidence>
<dbReference type="Pfam" id="PF26080">
    <property type="entry name" value="CUB_animal"/>
    <property type="match status" value="1"/>
</dbReference>
<sequence length="625" mass="68272">MAAKGLWTAVFALHLFTAVRGQTPIPSTFSSLSPLSISLLIIPCLSPSPYLSSPLLLHHTPPCISIPLPHPPLNPSSPSATLFLPFSSHLFLCIHPPPSPVSSPLSPPGCGGEVDTSLHPTGTITSPSYPEHYPEDTHCTWVIKAPHGEKIALTFVDFDVTGSEGCSGDYVSLTSDLTSEGQRYCGSQSPGDVTSDGDILVLRFASNAQGSCRGFNASYHVKEESLSCGVETSALEFTFISPDYPQPVGNDSLECSVTVDHGCESPICQLRLDFEDFQLQPPYWGDCKYDQFYAESSTPLPTLCGVNNGSHMYVNVEGRSKTDLTFLLGRLEYYLYHCYDIYGSIPEGADTSEHAHSPDHARRTRARRDVGEEGEEEQQREGMEVGMGMMEQEGIPVALRKPSFARQGGGGDQSSSSPPVTSEVVVTTEGDVTVALYNYKEADIVTFPTRRAWKVRVTQIPCDCPKSRVPKAPEGCLQYYQGLTGDFKSFNFEGVGCYSEDRWCDFSTIKHPSDCDIRVGYTGHFNDLDYSICVEPESGFCGIHSRTPCCMATTCAASTSHIPKYPKRGPIGLLEDKSVDAVLFTVLVEVELWTGRASVSLKEPLLFRHPCVAEIKAPMIPKEKE</sequence>
<feature type="domain" description="CUB" evidence="6">
    <location>
        <begin position="228"/>
        <end position="305"/>
    </location>
</feature>
<comment type="caution">
    <text evidence="3">Lacks conserved residue(s) required for the propagation of feature annotation.</text>
</comment>
<gene>
    <name evidence="7" type="ORF">C7M84_018865</name>
</gene>
<reference evidence="7 8" key="2">
    <citation type="submission" date="2019-01" db="EMBL/GenBank/DDBJ databases">
        <title>The decoding of complex shrimp genome reveals the adaptation for benthos swimmer, frequently molting mechanism and breeding impact on genome.</title>
        <authorList>
            <person name="Sun Y."/>
            <person name="Gao Y."/>
            <person name="Yu Y."/>
        </authorList>
    </citation>
    <scope>NUCLEOTIDE SEQUENCE [LARGE SCALE GENOMIC DNA]</scope>
    <source>
        <tissue evidence="7">Muscle</tissue>
    </source>
</reference>
<keyword evidence="1" id="KW-0677">Repeat</keyword>
<keyword evidence="8" id="KW-1185">Reference proteome</keyword>
<dbReference type="Pfam" id="PF00431">
    <property type="entry name" value="CUB"/>
    <property type="match status" value="1"/>
</dbReference>
<keyword evidence="5" id="KW-0732">Signal</keyword>
<feature type="compositionally biased region" description="Low complexity" evidence="4">
    <location>
        <begin position="413"/>
        <end position="423"/>
    </location>
</feature>
<dbReference type="SUPFAM" id="SSF49854">
    <property type="entry name" value="Spermadhesin, CUB domain"/>
    <property type="match status" value="2"/>
</dbReference>
<protein>
    <recommendedName>
        <fullName evidence="6">CUB domain-containing protein</fullName>
    </recommendedName>
</protein>
<dbReference type="AlphaFoldDB" id="A0A3R7P7Q1"/>
<evidence type="ECO:0000256" key="4">
    <source>
        <dbReference type="SAM" id="MobiDB-lite"/>
    </source>
</evidence>
<evidence type="ECO:0000313" key="7">
    <source>
        <dbReference type="EMBL" id="ROT63259.1"/>
    </source>
</evidence>